<dbReference type="EMBL" id="JBHUIM010000002">
    <property type="protein sequence ID" value="MFD2247980.1"/>
    <property type="molecule type" value="Genomic_DNA"/>
</dbReference>
<feature type="domain" description="NodB homology" evidence="3">
    <location>
        <begin position="49"/>
        <end position="315"/>
    </location>
</feature>
<dbReference type="Proteomes" id="UP001597374">
    <property type="component" value="Unassembled WGS sequence"/>
</dbReference>
<proteinExistence type="predicted"/>
<dbReference type="CDD" id="cd10918">
    <property type="entry name" value="CE4_NodB_like_5s_6s"/>
    <property type="match status" value="1"/>
</dbReference>
<dbReference type="InterPro" id="IPR002509">
    <property type="entry name" value="NODB_dom"/>
</dbReference>
<keyword evidence="5" id="KW-1185">Reference proteome</keyword>
<comment type="subcellular location">
    <subcellularLocation>
        <location evidence="1">Secreted</location>
    </subcellularLocation>
</comment>
<evidence type="ECO:0000256" key="2">
    <source>
        <dbReference type="ARBA" id="ARBA00022729"/>
    </source>
</evidence>
<dbReference type="InterPro" id="IPR051398">
    <property type="entry name" value="Polysacch_Deacetylase"/>
</dbReference>
<accession>A0ABW5D0X4</accession>
<dbReference type="RefSeq" id="WP_250431283.1">
    <property type="nucleotide sequence ID" value="NZ_JALPRR010000003.1"/>
</dbReference>
<protein>
    <submittedName>
        <fullName evidence="4">Polysaccharide deacetylase family protein</fullName>
    </submittedName>
</protein>
<dbReference type="Gene3D" id="3.20.20.370">
    <property type="entry name" value="Glycoside hydrolase/deacetylase"/>
    <property type="match status" value="1"/>
</dbReference>
<keyword evidence="2" id="KW-0732">Signal</keyword>
<dbReference type="Pfam" id="PF01522">
    <property type="entry name" value="Polysacc_deac_1"/>
    <property type="match status" value="2"/>
</dbReference>
<sequence>MAIPDVDIWDMAVSPENFEQQLQVLKAGYRVLPLKELAERVRRKKLRCNTVAITFDDGYADNYVVAKPLLEKYNLPATFFVTSGNIGTEAEFWWDELEQLFLFTDELPQTISIKIAGTLVEANLGQESILNKELHSLHRQWKAIDEPPVSVRSRLFLQVWQLLKELPPQKQQHQLQTIREWVGTPQSIRSDYRSMSVEQLQELAKNSLFEIGAHTVSHVALGYHPASYQKQELMENRSYLEKKTNRSAATLSYPYGNYNSETMALAADLGFLAAFTTEEKIITNHSSAYQMGRFQVKNLAAPAFESRLKYWSLYC</sequence>
<comment type="caution">
    <text evidence="4">The sequence shown here is derived from an EMBL/GenBank/DDBJ whole genome shotgun (WGS) entry which is preliminary data.</text>
</comment>
<name>A0ABW5D0X4_9BACT</name>
<dbReference type="SUPFAM" id="SSF88713">
    <property type="entry name" value="Glycoside hydrolase/deacetylase"/>
    <property type="match status" value="1"/>
</dbReference>
<gene>
    <name evidence="4" type="ORF">ACFSKP_17055</name>
</gene>
<dbReference type="PANTHER" id="PTHR34216:SF3">
    <property type="entry name" value="POLY-BETA-1,6-N-ACETYL-D-GLUCOSAMINE N-DEACETYLASE"/>
    <property type="match status" value="1"/>
</dbReference>
<evidence type="ECO:0000313" key="4">
    <source>
        <dbReference type="EMBL" id="MFD2247980.1"/>
    </source>
</evidence>
<dbReference type="PANTHER" id="PTHR34216">
    <property type="match status" value="1"/>
</dbReference>
<organism evidence="4 5">
    <name type="scientific">Pontibacter ruber</name>
    <dbReference type="NCBI Taxonomy" id="1343895"/>
    <lineage>
        <taxon>Bacteria</taxon>
        <taxon>Pseudomonadati</taxon>
        <taxon>Bacteroidota</taxon>
        <taxon>Cytophagia</taxon>
        <taxon>Cytophagales</taxon>
        <taxon>Hymenobacteraceae</taxon>
        <taxon>Pontibacter</taxon>
    </lineage>
</organism>
<evidence type="ECO:0000313" key="5">
    <source>
        <dbReference type="Proteomes" id="UP001597374"/>
    </source>
</evidence>
<evidence type="ECO:0000259" key="3">
    <source>
        <dbReference type="PROSITE" id="PS51677"/>
    </source>
</evidence>
<evidence type="ECO:0000256" key="1">
    <source>
        <dbReference type="ARBA" id="ARBA00004613"/>
    </source>
</evidence>
<reference evidence="5" key="1">
    <citation type="journal article" date="2019" name="Int. J. Syst. Evol. Microbiol.">
        <title>The Global Catalogue of Microorganisms (GCM) 10K type strain sequencing project: providing services to taxonomists for standard genome sequencing and annotation.</title>
        <authorList>
            <consortium name="The Broad Institute Genomics Platform"/>
            <consortium name="The Broad Institute Genome Sequencing Center for Infectious Disease"/>
            <person name="Wu L."/>
            <person name="Ma J."/>
        </authorList>
    </citation>
    <scope>NUCLEOTIDE SEQUENCE [LARGE SCALE GENOMIC DNA]</scope>
    <source>
        <strain evidence="5">CGMCC 4.1782</strain>
    </source>
</reference>
<dbReference type="PROSITE" id="PS51677">
    <property type="entry name" value="NODB"/>
    <property type="match status" value="1"/>
</dbReference>
<dbReference type="InterPro" id="IPR011330">
    <property type="entry name" value="Glyco_hydro/deAcase_b/a-brl"/>
</dbReference>